<evidence type="ECO:0000313" key="1">
    <source>
        <dbReference type="EMBL" id="KAG2658963.1"/>
    </source>
</evidence>
<dbReference type="AlphaFoldDB" id="A0A8T0XP65"/>
<accession>A0A8T0XP65</accession>
<sequence>MTACVAGGEGAQRVSLSKMTKAVRCVRRRCMCCVASSVEVVVAAVATMTTRATSSAPVTASARGVRVEMRHAVVAASCREAVAAALKTKMMAAAATSASPCQA</sequence>
<name>A0A8T0XP65_PANVG</name>
<proteinExistence type="predicted"/>
<comment type="caution">
    <text evidence="1">The sequence shown here is derived from an EMBL/GenBank/DDBJ whole genome shotgun (WGS) entry which is preliminary data.</text>
</comment>
<reference evidence="1" key="1">
    <citation type="submission" date="2020-05" db="EMBL/GenBank/DDBJ databases">
        <title>WGS assembly of Panicum virgatum.</title>
        <authorList>
            <person name="Lovell J.T."/>
            <person name="Jenkins J."/>
            <person name="Shu S."/>
            <person name="Juenger T.E."/>
            <person name="Schmutz J."/>
        </authorList>
    </citation>
    <scope>NUCLEOTIDE SEQUENCE</scope>
    <source>
        <strain evidence="1">AP13</strain>
    </source>
</reference>
<gene>
    <name evidence="1" type="ORF">PVAP13_1KG325010</name>
</gene>
<organism evidence="1 2">
    <name type="scientific">Panicum virgatum</name>
    <name type="common">Blackwell switchgrass</name>
    <dbReference type="NCBI Taxonomy" id="38727"/>
    <lineage>
        <taxon>Eukaryota</taxon>
        <taxon>Viridiplantae</taxon>
        <taxon>Streptophyta</taxon>
        <taxon>Embryophyta</taxon>
        <taxon>Tracheophyta</taxon>
        <taxon>Spermatophyta</taxon>
        <taxon>Magnoliopsida</taxon>
        <taxon>Liliopsida</taxon>
        <taxon>Poales</taxon>
        <taxon>Poaceae</taxon>
        <taxon>PACMAD clade</taxon>
        <taxon>Panicoideae</taxon>
        <taxon>Panicodae</taxon>
        <taxon>Paniceae</taxon>
        <taxon>Panicinae</taxon>
        <taxon>Panicum</taxon>
        <taxon>Panicum sect. Hiantes</taxon>
    </lineage>
</organism>
<keyword evidence="2" id="KW-1185">Reference proteome</keyword>
<evidence type="ECO:0000313" key="2">
    <source>
        <dbReference type="Proteomes" id="UP000823388"/>
    </source>
</evidence>
<dbReference type="EMBL" id="CM029037">
    <property type="protein sequence ID" value="KAG2658963.1"/>
    <property type="molecule type" value="Genomic_DNA"/>
</dbReference>
<protein>
    <submittedName>
        <fullName evidence="1">Uncharacterized protein</fullName>
    </submittedName>
</protein>
<dbReference type="Proteomes" id="UP000823388">
    <property type="component" value="Chromosome 1K"/>
</dbReference>